<accession>A0A4R1NWI2</accession>
<dbReference type="GO" id="GO:0006313">
    <property type="term" value="P:DNA transposition"/>
    <property type="evidence" value="ECO:0007669"/>
    <property type="project" value="InterPro"/>
</dbReference>
<dbReference type="GO" id="GO:0003677">
    <property type="term" value="F:DNA binding"/>
    <property type="evidence" value="ECO:0007669"/>
    <property type="project" value="InterPro"/>
</dbReference>
<reference evidence="3 4" key="1">
    <citation type="submission" date="2019-03" db="EMBL/GenBank/DDBJ databases">
        <title>Genomic Encyclopedia of Type Strains, Phase IV (KMG-IV): sequencing the most valuable type-strain genomes for metagenomic binning, comparative biology and taxonomic classification.</title>
        <authorList>
            <person name="Goeker M."/>
        </authorList>
    </citation>
    <scope>NUCLEOTIDE SEQUENCE [LARGE SCALE GENOMIC DNA]</scope>
    <source>
        <strain evidence="3 4">DSM 2286</strain>
    </source>
</reference>
<dbReference type="AlphaFoldDB" id="A0A4R1NWI2"/>
<evidence type="ECO:0000313" key="3">
    <source>
        <dbReference type="EMBL" id="TCL15224.1"/>
    </source>
</evidence>
<dbReference type="InterPro" id="IPR002559">
    <property type="entry name" value="Transposase_11"/>
</dbReference>
<evidence type="ECO:0000259" key="2">
    <source>
        <dbReference type="Pfam" id="PF01609"/>
    </source>
</evidence>
<dbReference type="GO" id="GO:0004803">
    <property type="term" value="F:transposase activity"/>
    <property type="evidence" value="ECO:0007669"/>
    <property type="project" value="InterPro"/>
</dbReference>
<dbReference type="Pfam" id="PF01609">
    <property type="entry name" value="DDE_Tnp_1"/>
    <property type="match status" value="1"/>
</dbReference>
<dbReference type="Proteomes" id="UP000295169">
    <property type="component" value="Unassembled WGS sequence"/>
</dbReference>
<proteinExistence type="predicted"/>
<gene>
    <name evidence="3" type="ORF">EV691_1792</name>
</gene>
<dbReference type="EMBL" id="SMMU01000079">
    <property type="protein sequence ID" value="TCL15224.1"/>
    <property type="molecule type" value="Genomic_DNA"/>
</dbReference>
<sequence length="215" mass="23073">MHDDPKAPAGVDKRREQRIAQALAQLPKLEGIKQAQGKPADTARSSTTDAQARVMKMAGGGFRPAYNAQLASDTASQVIVGMDVADSGSDQGQMVPMVHQIEQRYAHRPPELLVDGGFARLDDIGTLALGTTVYAPVPETQGPAGDRHAPCSGDSGPIAAWRQRMGTDAGKAVYKERAATAECVNVLARNRGLQRFNVRGLDRGGSMLRMRWRAI</sequence>
<feature type="region of interest" description="Disordered" evidence="1">
    <location>
        <begin position="23"/>
        <end position="49"/>
    </location>
</feature>
<feature type="domain" description="Transposase IS4-like" evidence="2">
    <location>
        <begin position="52"/>
        <end position="191"/>
    </location>
</feature>
<comment type="caution">
    <text evidence="3">The sequence shown here is derived from an EMBL/GenBank/DDBJ whole genome shotgun (WGS) entry which is preliminary data.</text>
</comment>
<evidence type="ECO:0000313" key="4">
    <source>
        <dbReference type="Proteomes" id="UP000295169"/>
    </source>
</evidence>
<organism evidence="3 4">
    <name type="scientific">Azotobacter chroococcum</name>
    <dbReference type="NCBI Taxonomy" id="353"/>
    <lineage>
        <taxon>Bacteria</taxon>
        <taxon>Pseudomonadati</taxon>
        <taxon>Pseudomonadota</taxon>
        <taxon>Gammaproteobacteria</taxon>
        <taxon>Pseudomonadales</taxon>
        <taxon>Pseudomonadaceae</taxon>
        <taxon>Azotobacter</taxon>
    </lineage>
</organism>
<protein>
    <submittedName>
        <fullName evidence="3">DDE family transposase</fullName>
    </submittedName>
</protein>
<name>A0A4R1NWI2_9GAMM</name>
<dbReference type="PANTHER" id="PTHR33408">
    <property type="entry name" value="TRANSPOSASE"/>
    <property type="match status" value="1"/>
</dbReference>
<evidence type="ECO:0000256" key="1">
    <source>
        <dbReference type="SAM" id="MobiDB-lite"/>
    </source>
</evidence>